<keyword evidence="2" id="KW-0732">Signal</keyword>
<keyword evidence="4" id="KW-1185">Reference proteome</keyword>
<dbReference type="Proteomes" id="UP000057938">
    <property type="component" value="Chromosome"/>
</dbReference>
<accession>A0A0M4LWS3</accession>
<feature type="region of interest" description="Disordered" evidence="1">
    <location>
        <begin position="51"/>
        <end position="77"/>
    </location>
</feature>
<feature type="compositionally biased region" description="Basic and acidic residues" evidence="1">
    <location>
        <begin position="51"/>
        <end position="70"/>
    </location>
</feature>
<evidence type="ECO:0000256" key="2">
    <source>
        <dbReference type="SAM" id="SignalP"/>
    </source>
</evidence>
<sequence length="77" mass="8354">MSLAASLLLIGQSALVPIAMQAAPLTRQPVATQATASARILRPVHVRFHEGKVEHGDETAPPAKRQDREGNLWIEFS</sequence>
<protein>
    <submittedName>
        <fullName evidence="3">Uncharacterized protein</fullName>
    </submittedName>
</protein>
<evidence type="ECO:0000256" key="1">
    <source>
        <dbReference type="SAM" id="MobiDB-lite"/>
    </source>
</evidence>
<reference evidence="3 4" key="1">
    <citation type="submission" date="2015-09" db="EMBL/GenBank/DDBJ databases">
        <title>Complete genome sequence of a benzo[a]pyrene-degrading bacterium Altererythrobacter epoxidivorans CGMCC 1.7731T.</title>
        <authorList>
            <person name="Li Z."/>
            <person name="Cheng H."/>
            <person name="Huo Y."/>
            <person name="Xu X."/>
        </authorList>
    </citation>
    <scope>NUCLEOTIDE SEQUENCE [LARGE SCALE GENOMIC DNA]</scope>
    <source>
        <strain evidence="3 4">CGMCC 1.7731</strain>
    </source>
</reference>
<dbReference type="PATRIC" id="fig|361183.4.peg.2217"/>
<evidence type="ECO:0000313" key="3">
    <source>
        <dbReference type="EMBL" id="ALE17534.1"/>
    </source>
</evidence>
<organism evidence="3 4">
    <name type="scientific">Altererythrobacter epoxidivorans</name>
    <dbReference type="NCBI Taxonomy" id="361183"/>
    <lineage>
        <taxon>Bacteria</taxon>
        <taxon>Pseudomonadati</taxon>
        <taxon>Pseudomonadota</taxon>
        <taxon>Alphaproteobacteria</taxon>
        <taxon>Sphingomonadales</taxon>
        <taxon>Erythrobacteraceae</taxon>
        <taxon>Altererythrobacter</taxon>
    </lineage>
</organism>
<feature type="signal peptide" evidence="2">
    <location>
        <begin position="1"/>
        <end position="22"/>
    </location>
</feature>
<feature type="chain" id="PRO_5005797979" evidence="2">
    <location>
        <begin position="23"/>
        <end position="77"/>
    </location>
</feature>
<evidence type="ECO:0000313" key="4">
    <source>
        <dbReference type="Proteomes" id="UP000057938"/>
    </source>
</evidence>
<gene>
    <name evidence="3" type="ORF">AMC99_02257</name>
</gene>
<name>A0A0M4LWS3_9SPHN</name>
<proteinExistence type="predicted"/>
<dbReference type="KEGG" id="aep:AMC99_02257"/>
<dbReference type="EMBL" id="CP012669">
    <property type="protein sequence ID" value="ALE17534.1"/>
    <property type="molecule type" value="Genomic_DNA"/>
</dbReference>
<dbReference type="RefSeq" id="WP_061926520.1">
    <property type="nucleotide sequence ID" value="NZ_CP012669.1"/>
</dbReference>
<dbReference type="AlphaFoldDB" id="A0A0M4LWS3"/>